<dbReference type="Pfam" id="PF14103">
    <property type="entry name" value="DUF4276"/>
    <property type="match status" value="1"/>
</dbReference>
<evidence type="ECO:0000313" key="1">
    <source>
        <dbReference type="EMBL" id="QXQ13401.1"/>
    </source>
</evidence>
<keyword evidence="2" id="KW-1185">Reference proteome</keyword>
<gene>
    <name evidence="1" type="ORF">KV203_16365</name>
</gene>
<sequence>MRRIAIVVEGQTEEAFVSRVLQPYLGWDTTSIQPIVVHTQHAASGRAHRGGGRWKHYDRILRNLLAERHWTLITTLIDYYGYPTDAPRCDCGGGPQHPPRGCVRSRAAAMAAALPRDRRFLPFLALHEFETLVVAAAGSVDQVLANVGLANACKRMLAEYSGDAELVDDGPTTAPSKRLIAADSTYMKTRDGVAILEQVGLDTALSHCPGFAEWVRRLRVA</sequence>
<reference evidence="1" key="1">
    <citation type="submission" date="2021-07" db="EMBL/GenBank/DDBJ databases">
        <title>Candidatus Kaistella beijingensis sp. nov. isolated from a municipal wastewater treatment plant is involved in sludge foaming.</title>
        <authorList>
            <person name="Song Y."/>
            <person name="Liu S.-J."/>
        </authorList>
    </citation>
    <scope>NUCLEOTIDE SEQUENCE</scope>
    <source>
        <strain evidence="1">DSM 43998</strain>
    </source>
</reference>
<protein>
    <submittedName>
        <fullName evidence="1">DUF4276 family protein</fullName>
    </submittedName>
</protein>
<name>A0ABX8S7Z9_9ACTN</name>
<proteinExistence type="predicted"/>
<accession>A0ABX8S7Z9</accession>
<evidence type="ECO:0000313" key="2">
    <source>
        <dbReference type="Proteomes" id="UP000887023"/>
    </source>
</evidence>
<dbReference type="EMBL" id="CP079105">
    <property type="protein sequence ID" value="QXQ13401.1"/>
    <property type="molecule type" value="Genomic_DNA"/>
</dbReference>
<dbReference type="InterPro" id="IPR025455">
    <property type="entry name" value="DUF4276"/>
</dbReference>
<dbReference type="Proteomes" id="UP000887023">
    <property type="component" value="Chromosome"/>
</dbReference>
<organism evidence="1 2">
    <name type="scientific">Skermania pinensis</name>
    <dbReference type="NCBI Taxonomy" id="39122"/>
    <lineage>
        <taxon>Bacteria</taxon>
        <taxon>Bacillati</taxon>
        <taxon>Actinomycetota</taxon>
        <taxon>Actinomycetes</taxon>
        <taxon>Mycobacteriales</taxon>
        <taxon>Gordoniaceae</taxon>
        <taxon>Skermania</taxon>
    </lineage>
</organism>
<dbReference type="RefSeq" id="WP_066472628.1">
    <property type="nucleotide sequence ID" value="NZ_CBCRUZ010000027.1"/>
</dbReference>